<dbReference type="PANTHER" id="PTHR21666">
    <property type="entry name" value="PEPTIDASE-RELATED"/>
    <property type="match status" value="1"/>
</dbReference>
<feature type="compositionally biased region" description="Basic residues" evidence="2">
    <location>
        <begin position="101"/>
        <end position="121"/>
    </location>
</feature>
<evidence type="ECO:0000256" key="2">
    <source>
        <dbReference type="SAM" id="MobiDB-lite"/>
    </source>
</evidence>
<feature type="domain" description="LysM" evidence="4">
    <location>
        <begin position="47"/>
        <end position="91"/>
    </location>
</feature>
<dbReference type="OrthoDB" id="9795421at2"/>
<dbReference type="Proteomes" id="UP000307217">
    <property type="component" value="Unassembled WGS sequence"/>
</dbReference>
<comment type="caution">
    <text evidence="5">The sequence shown here is derived from an EMBL/GenBank/DDBJ whole genome shotgun (WGS) entry which is preliminary data.</text>
</comment>
<dbReference type="SMART" id="SM00257">
    <property type="entry name" value="LysM"/>
    <property type="match status" value="1"/>
</dbReference>
<dbReference type="InterPro" id="IPR016047">
    <property type="entry name" value="M23ase_b-sheet_dom"/>
</dbReference>
<feature type="compositionally biased region" description="Basic and acidic residues" evidence="2">
    <location>
        <begin position="122"/>
        <end position="141"/>
    </location>
</feature>
<dbReference type="PROSITE" id="PS51257">
    <property type="entry name" value="PROKAR_LIPOPROTEIN"/>
    <property type="match status" value="1"/>
</dbReference>
<evidence type="ECO:0000313" key="5">
    <source>
        <dbReference type="EMBL" id="TMO68465.1"/>
    </source>
</evidence>
<accession>A0A5S3V995</accession>
<evidence type="ECO:0000259" key="4">
    <source>
        <dbReference type="PROSITE" id="PS51782"/>
    </source>
</evidence>
<dbReference type="CDD" id="cd12797">
    <property type="entry name" value="M23_peptidase"/>
    <property type="match status" value="1"/>
</dbReference>
<dbReference type="AlphaFoldDB" id="A0A5S3V995"/>
<organism evidence="5 6">
    <name type="scientific">Pseudoalteromonas aurantia</name>
    <dbReference type="NCBI Taxonomy" id="43654"/>
    <lineage>
        <taxon>Bacteria</taxon>
        <taxon>Pseudomonadati</taxon>
        <taxon>Pseudomonadota</taxon>
        <taxon>Gammaproteobacteria</taxon>
        <taxon>Alteromonadales</taxon>
        <taxon>Pseudoalteromonadaceae</taxon>
        <taxon>Pseudoalteromonas</taxon>
    </lineage>
</organism>
<evidence type="ECO:0000313" key="6">
    <source>
        <dbReference type="Proteomes" id="UP000307217"/>
    </source>
</evidence>
<dbReference type="InterPro" id="IPR011055">
    <property type="entry name" value="Dup_hybrid_motif"/>
</dbReference>
<dbReference type="EMBL" id="PNBX01000036">
    <property type="protein sequence ID" value="TMO68465.1"/>
    <property type="molecule type" value="Genomic_DNA"/>
</dbReference>
<reference evidence="6" key="2">
    <citation type="submission" date="2019-06" db="EMBL/GenBank/DDBJ databases">
        <title>Co-occurence of chitin degradation, pigmentation and bioactivity in marine Pseudoalteromonas.</title>
        <authorList>
            <person name="Sonnenschein E.C."/>
            <person name="Bech P.K."/>
        </authorList>
    </citation>
    <scope>NUCLEOTIDE SEQUENCE [LARGE SCALE GENOMIC DNA]</scope>
    <source>
        <strain evidence="6">S3790</strain>
    </source>
</reference>
<feature type="chain" id="PRO_5024386481" evidence="3">
    <location>
        <begin position="26"/>
        <end position="275"/>
    </location>
</feature>
<proteinExistence type="inferred from homology"/>
<dbReference type="Gene3D" id="2.70.70.10">
    <property type="entry name" value="Glucose Permease (Domain IIA)"/>
    <property type="match status" value="1"/>
</dbReference>
<comment type="similarity">
    <text evidence="1">Belongs to the E.coli NlpD/Haemophilus LppB family.</text>
</comment>
<gene>
    <name evidence="5" type="ORF">CWC19_09295</name>
</gene>
<protein>
    <submittedName>
        <fullName evidence="5">Peptidoglycan-binding protein</fullName>
    </submittedName>
</protein>
<dbReference type="InterPro" id="IPR050570">
    <property type="entry name" value="Cell_wall_metabolism_enzyme"/>
</dbReference>
<dbReference type="Gene3D" id="3.10.350.10">
    <property type="entry name" value="LysM domain"/>
    <property type="match status" value="1"/>
</dbReference>
<name>A0A5S3V995_9GAMM</name>
<reference evidence="5 6" key="1">
    <citation type="submission" date="2018-01" db="EMBL/GenBank/DDBJ databases">
        <authorList>
            <person name="Paulsen S."/>
            <person name="Gram L.K."/>
        </authorList>
    </citation>
    <scope>NUCLEOTIDE SEQUENCE [LARGE SCALE GENOMIC DNA]</scope>
    <source>
        <strain evidence="5 6">S3790</strain>
    </source>
</reference>
<feature type="signal peptide" evidence="3">
    <location>
        <begin position="1"/>
        <end position="25"/>
    </location>
</feature>
<dbReference type="Pfam" id="PF01551">
    <property type="entry name" value="Peptidase_M23"/>
    <property type="match status" value="1"/>
</dbReference>
<evidence type="ECO:0000256" key="1">
    <source>
        <dbReference type="ARBA" id="ARBA00038420"/>
    </source>
</evidence>
<dbReference type="CDD" id="cd00118">
    <property type="entry name" value="LysM"/>
    <property type="match status" value="1"/>
</dbReference>
<dbReference type="Pfam" id="PF01476">
    <property type="entry name" value="LysM"/>
    <property type="match status" value="1"/>
</dbReference>
<dbReference type="RefSeq" id="WP_138591623.1">
    <property type="nucleotide sequence ID" value="NZ_PNBX01000036.1"/>
</dbReference>
<sequence length="275" mass="31082">MIKMHLLILLLAALLLSACSTRHKPAPVTSLNSGKTSSTHKFHIKNNQYKVHKGDTLFSIAFSANKDVRSVAQINNIKPPYVIYPGQIIHLKRFVNKNNKVKKQTKKHSNPKNNKQKSNKIQKKELDKPKQREYVQKEQKSSVRVPKQMISKKVQWQRPVSGKVIKRFSVKDNGYKGLLIANKHGTPVKAAAAGTVVYAGSALRGYGNLIILKHNDDYLSAYAHNSKLWVKEQQKVKVGQRIADIGSTDATETALRFEIRYRGQAVNPLRFLPKD</sequence>
<dbReference type="InterPro" id="IPR018392">
    <property type="entry name" value="LysM"/>
</dbReference>
<dbReference type="PROSITE" id="PS51782">
    <property type="entry name" value="LYSM"/>
    <property type="match status" value="1"/>
</dbReference>
<keyword evidence="3" id="KW-0732">Signal</keyword>
<dbReference type="GO" id="GO:0009279">
    <property type="term" value="C:cell outer membrane"/>
    <property type="evidence" value="ECO:0007669"/>
    <property type="project" value="TreeGrafter"/>
</dbReference>
<feature type="region of interest" description="Disordered" evidence="2">
    <location>
        <begin position="101"/>
        <end position="142"/>
    </location>
</feature>
<evidence type="ECO:0000256" key="3">
    <source>
        <dbReference type="SAM" id="SignalP"/>
    </source>
</evidence>
<dbReference type="InterPro" id="IPR036779">
    <property type="entry name" value="LysM_dom_sf"/>
</dbReference>
<dbReference type="PANTHER" id="PTHR21666:SF263">
    <property type="entry name" value="MUREIN HYDROLASE ACTIVATOR NLPD"/>
    <property type="match status" value="1"/>
</dbReference>
<dbReference type="GO" id="GO:0032153">
    <property type="term" value="C:cell division site"/>
    <property type="evidence" value="ECO:0007669"/>
    <property type="project" value="TreeGrafter"/>
</dbReference>
<dbReference type="SUPFAM" id="SSF51261">
    <property type="entry name" value="Duplicated hybrid motif"/>
    <property type="match status" value="1"/>
</dbReference>
<dbReference type="GO" id="GO:0004222">
    <property type="term" value="F:metalloendopeptidase activity"/>
    <property type="evidence" value="ECO:0007669"/>
    <property type="project" value="TreeGrafter"/>
</dbReference>